<dbReference type="SUPFAM" id="SSF51695">
    <property type="entry name" value="PLC-like phosphodiesterases"/>
    <property type="match status" value="1"/>
</dbReference>
<evidence type="ECO:0000259" key="1">
    <source>
        <dbReference type="PROSITE" id="PS51704"/>
    </source>
</evidence>
<reference evidence="2 3" key="1">
    <citation type="submission" date="2016-10" db="EMBL/GenBank/DDBJ databases">
        <authorList>
            <person name="de Groot N.N."/>
        </authorList>
    </citation>
    <scope>NUCLEOTIDE SEQUENCE [LARGE SCALE GENOMIC DNA]</scope>
    <source>
        <strain evidence="2 3">DSM 21800</strain>
    </source>
</reference>
<dbReference type="STRING" id="630515.SAMN04489812_4798"/>
<feature type="domain" description="GP-PDE" evidence="1">
    <location>
        <begin position="3"/>
        <end position="236"/>
    </location>
</feature>
<dbReference type="Pfam" id="PF03009">
    <property type="entry name" value="GDPD"/>
    <property type="match status" value="1"/>
</dbReference>
<evidence type="ECO:0000313" key="2">
    <source>
        <dbReference type="EMBL" id="SDT25246.1"/>
    </source>
</evidence>
<dbReference type="GO" id="GO:0008081">
    <property type="term" value="F:phosphoric diester hydrolase activity"/>
    <property type="evidence" value="ECO:0007669"/>
    <property type="project" value="InterPro"/>
</dbReference>
<dbReference type="PANTHER" id="PTHR46211:SF14">
    <property type="entry name" value="GLYCEROPHOSPHODIESTER PHOSPHODIESTERASE"/>
    <property type="match status" value="1"/>
</dbReference>
<dbReference type="EMBL" id="LT629772">
    <property type="protein sequence ID" value="SDT25246.1"/>
    <property type="molecule type" value="Genomic_DNA"/>
</dbReference>
<dbReference type="InterPro" id="IPR030395">
    <property type="entry name" value="GP_PDE_dom"/>
</dbReference>
<keyword evidence="3" id="KW-1185">Reference proteome</keyword>
<organism evidence="2 3">
    <name type="scientific">Microlunatus soli</name>
    <dbReference type="NCBI Taxonomy" id="630515"/>
    <lineage>
        <taxon>Bacteria</taxon>
        <taxon>Bacillati</taxon>
        <taxon>Actinomycetota</taxon>
        <taxon>Actinomycetes</taxon>
        <taxon>Propionibacteriales</taxon>
        <taxon>Propionibacteriaceae</taxon>
        <taxon>Microlunatus</taxon>
    </lineage>
</organism>
<dbReference type="RefSeq" id="WP_091528180.1">
    <property type="nucleotide sequence ID" value="NZ_LT629772.1"/>
</dbReference>
<dbReference type="Proteomes" id="UP000199103">
    <property type="component" value="Chromosome I"/>
</dbReference>
<dbReference type="GO" id="GO:0006629">
    <property type="term" value="P:lipid metabolic process"/>
    <property type="evidence" value="ECO:0007669"/>
    <property type="project" value="InterPro"/>
</dbReference>
<gene>
    <name evidence="2" type="ORF">SAMN04489812_4798</name>
</gene>
<accession>A0A1H1YWC2</accession>
<proteinExistence type="predicted"/>
<evidence type="ECO:0000313" key="3">
    <source>
        <dbReference type="Proteomes" id="UP000199103"/>
    </source>
</evidence>
<dbReference type="PANTHER" id="PTHR46211">
    <property type="entry name" value="GLYCEROPHOSPHORYL DIESTER PHOSPHODIESTERASE"/>
    <property type="match status" value="1"/>
</dbReference>
<dbReference type="PROSITE" id="PS51704">
    <property type="entry name" value="GP_PDE"/>
    <property type="match status" value="1"/>
</dbReference>
<dbReference type="Gene3D" id="3.20.20.190">
    <property type="entry name" value="Phosphatidylinositol (PI) phosphodiesterase"/>
    <property type="match status" value="1"/>
</dbReference>
<dbReference type="InterPro" id="IPR017946">
    <property type="entry name" value="PLC-like_Pdiesterase_TIM-brl"/>
</dbReference>
<protein>
    <submittedName>
        <fullName evidence="2">Glycerophosphoryl diester phosphodiesterase</fullName>
    </submittedName>
</protein>
<name>A0A1H1YWC2_9ACTN</name>
<dbReference type="OrthoDB" id="9758957at2"/>
<dbReference type="AlphaFoldDB" id="A0A1H1YWC2"/>
<sequence length="243" mass="26090">MPLVIVGHRGAPAEAPENTVASFRIADEVGAGEVETDVRVSSDGQLFMLHDADLDRVAIDPSQRGLGPVADLPWSTISSVDLGADQRVPTLQEMYAATTTPVQLEIKALAAVDGLVGYFTDHPDDAERTIISSFSIEAMAAAADRLPDVRRGVIIGSWVKAQGHPGGPLELMKQTGSTRLHCGWEGLGPEAVDVLHDAGYEVHGWPGRERDHYQRAVETGVDGTCSDDPRTFLRWVTGTTDAR</sequence>